<dbReference type="PRINTS" id="PR00107">
    <property type="entry name" value="PHOSPHOCPHPR"/>
</dbReference>
<dbReference type="GO" id="GO:0009401">
    <property type="term" value="P:phosphoenolpyruvate-dependent sugar phosphotransferase system"/>
    <property type="evidence" value="ECO:0007669"/>
    <property type="project" value="UniProtKB-KW"/>
</dbReference>
<dbReference type="PROSITE" id="PS51350">
    <property type="entry name" value="PTS_HPR_DOM"/>
    <property type="match status" value="1"/>
</dbReference>
<dbReference type="GO" id="GO:0005737">
    <property type="term" value="C:cytoplasm"/>
    <property type="evidence" value="ECO:0007669"/>
    <property type="project" value="UniProtKB-SubCell"/>
</dbReference>
<proteinExistence type="inferred from homology"/>
<sequence length="88" mass="9314">MAERSVQIVNKHGLHARPAAEVVKAASRFKADITICRDDLEVNGKSIMGVMMLAAEFGATITLRATGPDADDALEALTTLVASRFGEA</sequence>
<dbReference type="SUPFAM" id="SSF55594">
    <property type="entry name" value="HPr-like"/>
    <property type="match status" value="1"/>
</dbReference>
<reference evidence="6 7" key="1">
    <citation type="journal article" date="2018" name="Nat. Biotechnol.">
        <title>A standardized bacterial taxonomy based on genome phylogeny substantially revises the tree of life.</title>
        <authorList>
            <person name="Parks D.H."/>
            <person name="Chuvochina M."/>
            <person name="Waite D.W."/>
            <person name="Rinke C."/>
            <person name="Skarshewski A."/>
            <person name="Chaumeil P.A."/>
            <person name="Hugenholtz P."/>
        </authorList>
    </citation>
    <scope>NUCLEOTIDE SEQUENCE [LARGE SCALE GENOMIC DNA]</scope>
    <source>
        <strain evidence="6">UBA8844</strain>
    </source>
</reference>
<name>A0A3D4V660_9BACT</name>
<dbReference type="PANTHER" id="PTHR33705">
    <property type="entry name" value="PHOSPHOCARRIER PROTEIN HPR"/>
    <property type="match status" value="1"/>
</dbReference>
<evidence type="ECO:0000313" key="6">
    <source>
        <dbReference type="EMBL" id="HCT56148.1"/>
    </source>
</evidence>
<comment type="subcellular location">
    <subcellularLocation>
        <location evidence="1">Cytoplasm</location>
    </subcellularLocation>
</comment>
<evidence type="ECO:0000256" key="4">
    <source>
        <dbReference type="ARBA" id="ARBA00022683"/>
    </source>
</evidence>
<dbReference type="CDD" id="cd00367">
    <property type="entry name" value="PTS-HPr_like"/>
    <property type="match status" value="1"/>
</dbReference>
<dbReference type="Pfam" id="PF00381">
    <property type="entry name" value="PTS-HPr"/>
    <property type="match status" value="1"/>
</dbReference>
<evidence type="ECO:0000313" key="7">
    <source>
        <dbReference type="Proteomes" id="UP000264071"/>
    </source>
</evidence>
<dbReference type="AlphaFoldDB" id="A0A3D4V660"/>
<dbReference type="EMBL" id="DPIY01000004">
    <property type="protein sequence ID" value="HCT56148.1"/>
    <property type="molecule type" value="Genomic_DNA"/>
</dbReference>
<dbReference type="OMA" id="AEVWVTR"/>
<evidence type="ECO:0000256" key="1">
    <source>
        <dbReference type="ARBA" id="ARBA00004496"/>
    </source>
</evidence>
<feature type="domain" description="HPr" evidence="5">
    <location>
        <begin position="1"/>
        <end position="88"/>
    </location>
</feature>
<protein>
    <submittedName>
        <fullName evidence="6">HPr family phosphocarrier protein</fullName>
    </submittedName>
</protein>
<dbReference type="InterPro" id="IPR050399">
    <property type="entry name" value="HPr"/>
</dbReference>
<organism evidence="6 7">
    <name type="scientific">Gemmatimonas aurantiaca</name>
    <dbReference type="NCBI Taxonomy" id="173480"/>
    <lineage>
        <taxon>Bacteria</taxon>
        <taxon>Pseudomonadati</taxon>
        <taxon>Gemmatimonadota</taxon>
        <taxon>Gemmatimonadia</taxon>
        <taxon>Gemmatimonadales</taxon>
        <taxon>Gemmatimonadaceae</taxon>
        <taxon>Gemmatimonas</taxon>
    </lineage>
</organism>
<dbReference type="PROSITE" id="PS00369">
    <property type="entry name" value="PTS_HPR_HIS"/>
    <property type="match status" value="1"/>
</dbReference>
<dbReference type="Proteomes" id="UP000264071">
    <property type="component" value="Unassembled WGS sequence"/>
</dbReference>
<dbReference type="NCBIfam" id="TIGR01003">
    <property type="entry name" value="PTS_HPr_family"/>
    <property type="match status" value="1"/>
</dbReference>
<accession>A0A3D4V660</accession>
<comment type="caution">
    <text evidence="6">The sequence shown here is derived from an EMBL/GenBank/DDBJ whole genome shotgun (WGS) entry which is preliminary data.</text>
</comment>
<comment type="similarity">
    <text evidence="2">Belongs to the HPr family.</text>
</comment>
<evidence type="ECO:0000256" key="3">
    <source>
        <dbReference type="ARBA" id="ARBA00022490"/>
    </source>
</evidence>
<dbReference type="InterPro" id="IPR000032">
    <property type="entry name" value="HPr-like"/>
</dbReference>
<gene>
    <name evidence="6" type="ORF">DGD08_02935</name>
</gene>
<dbReference type="InterPro" id="IPR035895">
    <property type="entry name" value="HPr-like_sf"/>
</dbReference>
<evidence type="ECO:0000259" key="5">
    <source>
        <dbReference type="PROSITE" id="PS51350"/>
    </source>
</evidence>
<keyword evidence="4" id="KW-0598">Phosphotransferase system</keyword>
<dbReference type="PANTHER" id="PTHR33705:SF2">
    <property type="entry name" value="PHOSPHOCARRIER PROTEIN NPR"/>
    <property type="match status" value="1"/>
</dbReference>
<evidence type="ECO:0000256" key="2">
    <source>
        <dbReference type="ARBA" id="ARBA00010736"/>
    </source>
</evidence>
<dbReference type="Gene3D" id="3.30.1340.10">
    <property type="entry name" value="HPr-like"/>
    <property type="match status" value="1"/>
</dbReference>
<keyword evidence="3" id="KW-0963">Cytoplasm</keyword>
<dbReference type="InterPro" id="IPR001020">
    <property type="entry name" value="PTS_HPr_His_P_site"/>
</dbReference>